<name>A3VL36_9RHOB</name>
<keyword evidence="10 19" id="KW-0812">Transmembrane</keyword>
<comment type="similarity">
    <text evidence="4 19">Belongs to the CobS family.</text>
</comment>
<feature type="transmembrane region" description="Helical" evidence="19">
    <location>
        <begin position="55"/>
        <end position="76"/>
    </location>
</feature>
<comment type="function">
    <text evidence="14 19">Joins adenosylcobinamide-GDP and alpha-ribazole to generate adenosylcobalamin (Ado-cobalamin). Also synthesizes adenosylcobalamin 5'-phosphate from adenosylcobinamide-GDP and alpha-ribazole 5'-phosphate.</text>
</comment>
<evidence type="ECO:0000256" key="10">
    <source>
        <dbReference type="ARBA" id="ARBA00022692"/>
    </source>
</evidence>
<dbReference type="EC" id="2.7.8.26" evidence="5 19"/>
<feature type="transmembrane region" description="Helical" evidence="19">
    <location>
        <begin position="82"/>
        <end position="100"/>
    </location>
</feature>
<evidence type="ECO:0000256" key="18">
    <source>
        <dbReference type="ARBA" id="ARBA00049504"/>
    </source>
</evidence>
<dbReference type="eggNOG" id="COG0368">
    <property type="taxonomic scope" value="Bacteria"/>
</dbReference>
<keyword evidence="11 19" id="KW-0460">Magnesium</keyword>
<reference evidence="20 21" key="1">
    <citation type="journal article" date="2010" name="J. Bacteriol.">
        <title>Genome sequences of Pelagibaca bermudensis HTCC2601T and Maritimibacter alkaliphilus HTCC2654T, the type strains of two marine Roseobacter genera.</title>
        <authorList>
            <person name="Thrash J.C."/>
            <person name="Cho J.C."/>
            <person name="Ferriera S."/>
            <person name="Johnson J."/>
            <person name="Vergin K.L."/>
            <person name="Giovannoni S.J."/>
        </authorList>
    </citation>
    <scope>NUCLEOTIDE SEQUENCE [LARGE SCALE GENOMIC DNA]</scope>
    <source>
        <strain evidence="20 21">HTCC2654</strain>
    </source>
</reference>
<accession>A3VL36</accession>
<dbReference type="NCBIfam" id="TIGR00317">
    <property type="entry name" value="cobS"/>
    <property type="match status" value="1"/>
</dbReference>
<dbReference type="Pfam" id="PF02654">
    <property type="entry name" value="CobS"/>
    <property type="match status" value="1"/>
</dbReference>
<evidence type="ECO:0000256" key="14">
    <source>
        <dbReference type="ARBA" id="ARBA00025228"/>
    </source>
</evidence>
<gene>
    <name evidence="19" type="primary">cobS</name>
    <name evidence="20" type="ORF">RB2654_05360</name>
</gene>
<comment type="catalytic activity">
    <reaction evidence="17 19">
        <text>alpha-ribazole + adenosylcob(III)inamide-GDP = adenosylcob(III)alamin + GMP + H(+)</text>
        <dbReference type="Rhea" id="RHEA:16049"/>
        <dbReference type="ChEBI" id="CHEBI:10329"/>
        <dbReference type="ChEBI" id="CHEBI:15378"/>
        <dbReference type="ChEBI" id="CHEBI:18408"/>
        <dbReference type="ChEBI" id="CHEBI:58115"/>
        <dbReference type="ChEBI" id="CHEBI:60487"/>
        <dbReference type="EC" id="2.7.8.26"/>
    </reaction>
</comment>
<dbReference type="STRING" id="314271.RB2654_05360"/>
<evidence type="ECO:0000256" key="19">
    <source>
        <dbReference type="HAMAP-Rule" id="MF_00719"/>
    </source>
</evidence>
<evidence type="ECO:0000256" key="2">
    <source>
        <dbReference type="ARBA" id="ARBA00004651"/>
    </source>
</evidence>
<evidence type="ECO:0000256" key="7">
    <source>
        <dbReference type="ARBA" id="ARBA00022475"/>
    </source>
</evidence>
<evidence type="ECO:0000313" key="20">
    <source>
        <dbReference type="EMBL" id="EAQ11086.1"/>
    </source>
</evidence>
<comment type="catalytic activity">
    <reaction evidence="18 19">
        <text>alpha-ribazole 5'-phosphate + adenosylcob(III)inamide-GDP = adenosylcob(III)alamin 5'-phosphate + GMP + H(+)</text>
        <dbReference type="Rhea" id="RHEA:23560"/>
        <dbReference type="ChEBI" id="CHEBI:15378"/>
        <dbReference type="ChEBI" id="CHEBI:57918"/>
        <dbReference type="ChEBI" id="CHEBI:58115"/>
        <dbReference type="ChEBI" id="CHEBI:60487"/>
        <dbReference type="ChEBI" id="CHEBI:60493"/>
        <dbReference type="EC" id="2.7.8.26"/>
    </reaction>
</comment>
<dbReference type="HAMAP" id="MF_00719">
    <property type="entry name" value="CobS"/>
    <property type="match status" value="1"/>
</dbReference>
<evidence type="ECO:0000313" key="21">
    <source>
        <dbReference type="Proteomes" id="UP000002931"/>
    </source>
</evidence>
<sequence length="269" mass="26959">MSRAKAYRGFINENKAKVMARSDPLATPGDIAAALALLTRLPVPADQARGARASWAWPLAGAVTGAVAAVVGGVALWLGLPAALAAALVLATQIVLTGALHEDGLADVADGFWGGHDVARRLDIMKDSRVGSYGVIALVLSLIARWAALAALMPFGGLFWVLVATGALSRAPMAVLMAAMPNARGAGLSQSVGRPSQATATLGVLVALAAGFLCLGTSALAPILWVSLATLAIAAIAKAKIGGQTGDVLGSAQQLCEIAALGALVAVST</sequence>
<evidence type="ECO:0000256" key="16">
    <source>
        <dbReference type="ARBA" id="ARBA00032853"/>
    </source>
</evidence>
<evidence type="ECO:0000256" key="12">
    <source>
        <dbReference type="ARBA" id="ARBA00022989"/>
    </source>
</evidence>
<keyword evidence="21" id="KW-1185">Reference proteome</keyword>
<dbReference type="UniPathway" id="UPA00148">
    <property type="reaction ID" value="UER00238"/>
</dbReference>
<keyword evidence="8 19" id="KW-0169">Cobalamin biosynthesis</keyword>
<dbReference type="PANTHER" id="PTHR34148">
    <property type="entry name" value="ADENOSYLCOBINAMIDE-GDP RIBAZOLETRANSFERASE"/>
    <property type="match status" value="1"/>
</dbReference>
<dbReference type="GO" id="GO:0051073">
    <property type="term" value="F:adenosylcobinamide-GDP ribazoletransferase activity"/>
    <property type="evidence" value="ECO:0007669"/>
    <property type="project" value="UniProtKB-UniRule"/>
</dbReference>
<keyword evidence="7 19" id="KW-1003">Cell membrane</keyword>
<dbReference type="InterPro" id="IPR003805">
    <property type="entry name" value="CobS"/>
</dbReference>
<protein>
    <recommendedName>
        <fullName evidence="6 19">Adenosylcobinamide-GDP ribazoletransferase</fullName>
        <ecNumber evidence="5 19">2.7.8.26</ecNumber>
    </recommendedName>
    <alternativeName>
        <fullName evidence="16 19">Cobalamin synthase</fullName>
    </alternativeName>
    <alternativeName>
        <fullName evidence="15 19">Cobalamin-5'-phosphate synthase</fullName>
    </alternativeName>
</protein>
<dbReference type="Proteomes" id="UP000002931">
    <property type="component" value="Unassembled WGS sequence"/>
</dbReference>
<evidence type="ECO:0000256" key="3">
    <source>
        <dbReference type="ARBA" id="ARBA00004663"/>
    </source>
</evidence>
<dbReference type="EMBL" id="AAMT01000020">
    <property type="protein sequence ID" value="EAQ11086.1"/>
    <property type="molecule type" value="Genomic_DNA"/>
</dbReference>
<comment type="subcellular location">
    <subcellularLocation>
        <location evidence="2 19">Cell membrane</location>
        <topology evidence="2 19">Multi-pass membrane protein</topology>
    </subcellularLocation>
</comment>
<evidence type="ECO:0000256" key="4">
    <source>
        <dbReference type="ARBA" id="ARBA00010561"/>
    </source>
</evidence>
<organism evidence="20 21">
    <name type="scientific">Maritimibacter alkaliphilus HTCC2654</name>
    <dbReference type="NCBI Taxonomy" id="314271"/>
    <lineage>
        <taxon>Bacteria</taxon>
        <taxon>Pseudomonadati</taxon>
        <taxon>Pseudomonadota</taxon>
        <taxon>Alphaproteobacteria</taxon>
        <taxon>Rhodobacterales</taxon>
        <taxon>Roseobacteraceae</taxon>
        <taxon>Maritimibacter</taxon>
    </lineage>
</organism>
<proteinExistence type="inferred from homology"/>
<comment type="caution">
    <text evidence="20">The sequence shown here is derived from an EMBL/GenBank/DDBJ whole genome shotgun (WGS) entry which is preliminary data.</text>
</comment>
<evidence type="ECO:0000256" key="11">
    <source>
        <dbReference type="ARBA" id="ARBA00022842"/>
    </source>
</evidence>
<comment type="pathway">
    <text evidence="3 19">Cofactor biosynthesis; adenosylcobalamin biosynthesis; adenosylcobalamin from cob(II)yrinate a,c-diamide: step 7/7.</text>
</comment>
<evidence type="ECO:0000256" key="5">
    <source>
        <dbReference type="ARBA" id="ARBA00013200"/>
    </source>
</evidence>
<evidence type="ECO:0000256" key="1">
    <source>
        <dbReference type="ARBA" id="ARBA00001946"/>
    </source>
</evidence>
<dbReference type="PANTHER" id="PTHR34148:SF1">
    <property type="entry name" value="ADENOSYLCOBINAMIDE-GDP RIBAZOLETRANSFERASE"/>
    <property type="match status" value="1"/>
</dbReference>
<feature type="transmembrane region" description="Helical" evidence="19">
    <location>
        <begin position="158"/>
        <end position="179"/>
    </location>
</feature>
<keyword evidence="13 19" id="KW-0472">Membrane</keyword>
<evidence type="ECO:0000256" key="17">
    <source>
        <dbReference type="ARBA" id="ARBA00048623"/>
    </source>
</evidence>
<dbReference type="HOGENOM" id="CLU_057426_1_0_5"/>
<keyword evidence="12 19" id="KW-1133">Transmembrane helix</keyword>
<dbReference type="AlphaFoldDB" id="A3VL36"/>
<evidence type="ECO:0000256" key="15">
    <source>
        <dbReference type="ARBA" id="ARBA00032605"/>
    </source>
</evidence>
<dbReference type="GO" id="GO:0008818">
    <property type="term" value="F:cobalamin 5'-phosphate synthase activity"/>
    <property type="evidence" value="ECO:0007669"/>
    <property type="project" value="UniProtKB-UniRule"/>
</dbReference>
<evidence type="ECO:0000256" key="9">
    <source>
        <dbReference type="ARBA" id="ARBA00022679"/>
    </source>
</evidence>
<feature type="transmembrane region" description="Helical" evidence="19">
    <location>
        <begin position="130"/>
        <end position="152"/>
    </location>
</feature>
<dbReference type="GO" id="GO:0005886">
    <property type="term" value="C:plasma membrane"/>
    <property type="evidence" value="ECO:0007669"/>
    <property type="project" value="UniProtKB-SubCell"/>
</dbReference>
<feature type="transmembrane region" description="Helical" evidence="19">
    <location>
        <begin position="200"/>
        <end position="225"/>
    </location>
</feature>
<evidence type="ECO:0000256" key="6">
    <source>
        <dbReference type="ARBA" id="ARBA00015850"/>
    </source>
</evidence>
<keyword evidence="9 19" id="KW-0808">Transferase</keyword>
<dbReference type="GO" id="GO:0009236">
    <property type="term" value="P:cobalamin biosynthetic process"/>
    <property type="evidence" value="ECO:0007669"/>
    <property type="project" value="UniProtKB-UniRule"/>
</dbReference>
<comment type="cofactor">
    <cofactor evidence="1 19">
        <name>Mg(2+)</name>
        <dbReference type="ChEBI" id="CHEBI:18420"/>
    </cofactor>
</comment>
<evidence type="ECO:0000256" key="13">
    <source>
        <dbReference type="ARBA" id="ARBA00023136"/>
    </source>
</evidence>
<evidence type="ECO:0000256" key="8">
    <source>
        <dbReference type="ARBA" id="ARBA00022573"/>
    </source>
</evidence>